<accession>B8HII4</accession>
<dbReference type="Proteomes" id="UP000002505">
    <property type="component" value="Plasmid pACHL01"/>
</dbReference>
<evidence type="ECO:0000313" key="2">
    <source>
        <dbReference type="Proteomes" id="UP000002505"/>
    </source>
</evidence>
<dbReference type="HOGENOM" id="CLU_1966013_0_0_11"/>
<dbReference type="RefSeq" id="WP_012623248.1">
    <property type="nucleotide sequence ID" value="NC_011879.1"/>
</dbReference>
<reference evidence="1" key="1">
    <citation type="submission" date="2009-01" db="EMBL/GenBank/DDBJ databases">
        <title>Complete sequence of plasmid1 of Arthrobacter chlorophenolicus A6.</title>
        <authorList>
            <consortium name="US DOE Joint Genome Institute"/>
            <person name="Lucas S."/>
            <person name="Copeland A."/>
            <person name="Lapidus A."/>
            <person name="Glavina del Rio T."/>
            <person name="Tice H."/>
            <person name="Bruce D."/>
            <person name="Goodwin L."/>
            <person name="Pitluck S."/>
            <person name="Goltsman E."/>
            <person name="Clum A."/>
            <person name="Larimer F."/>
            <person name="Land M."/>
            <person name="Hauser L."/>
            <person name="Kyrpides N."/>
            <person name="Mikhailova N."/>
            <person name="Jansson J."/>
            <person name="Richardson P."/>
        </authorList>
    </citation>
    <scope>NUCLEOTIDE SEQUENCE [LARGE SCALE GENOMIC DNA]</scope>
    <source>
        <strain evidence="1">A6</strain>
        <plasmid evidence="1">pACHL01</plasmid>
    </source>
</reference>
<proteinExistence type="predicted"/>
<name>B8HII4_PSECP</name>
<evidence type="ECO:0000313" key="1">
    <source>
        <dbReference type="EMBL" id="ACL42231.1"/>
    </source>
</evidence>
<dbReference type="KEGG" id="ach:Achl_4280"/>
<keyword evidence="1" id="KW-0614">Plasmid</keyword>
<organism evidence="1 2">
    <name type="scientific">Pseudarthrobacter chlorophenolicus (strain ATCC 700700 / DSM 12829 / CIP 107037 / JCM 12360 / KCTC 9906 / NCIMB 13794 / A6)</name>
    <name type="common">Arthrobacter chlorophenolicus</name>
    <dbReference type="NCBI Taxonomy" id="452863"/>
    <lineage>
        <taxon>Bacteria</taxon>
        <taxon>Bacillati</taxon>
        <taxon>Actinomycetota</taxon>
        <taxon>Actinomycetes</taxon>
        <taxon>Micrococcales</taxon>
        <taxon>Micrococcaceae</taxon>
        <taxon>Pseudarthrobacter</taxon>
    </lineage>
</organism>
<gene>
    <name evidence="1" type="ordered locus">Achl_4280</name>
</gene>
<protein>
    <submittedName>
        <fullName evidence="1">Uncharacterized protein</fullName>
    </submittedName>
</protein>
<dbReference type="OrthoDB" id="10013946at2"/>
<sequence>MSITAQQFDELHSGYGEDISVSDADGRVYHQETCQCGMPLGMHLSLEAHRAQELERYVQERIIETAGNNHTEILTRVVAQIADLEREMRDFDSVPMHIHAILDQIGTETAIDAGLPDPRRVTSDTDR</sequence>
<dbReference type="EMBL" id="CP001342">
    <property type="protein sequence ID" value="ACL42231.1"/>
    <property type="molecule type" value="Genomic_DNA"/>
</dbReference>
<dbReference type="AlphaFoldDB" id="B8HII4"/>
<geneLocation type="plasmid" evidence="1 2">
    <name>pACHL01</name>
</geneLocation>
<keyword evidence="2" id="KW-1185">Reference proteome</keyword>